<comment type="caution">
    <text evidence="3">The sequence shown here is derived from an EMBL/GenBank/DDBJ whole genome shotgun (WGS) entry which is preliminary data.</text>
</comment>
<evidence type="ECO:0000313" key="3">
    <source>
        <dbReference type="EMBL" id="EMB13607.1"/>
    </source>
</evidence>
<evidence type="ECO:0000259" key="2">
    <source>
        <dbReference type="PROSITE" id="PS50268"/>
    </source>
</evidence>
<name>M2ALN3_9BACT</name>
<dbReference type="Proteomes" id="UP000011529">
    <property type="component" value="Unassembled WGS sequence"/>
</dbReference>
<dbReference type="GO" id="GO:0016020">
    <property type="term" value="C:membrane"/>
    <property type="evidence" value="ECO:0007669"/>
    <property type="project" value="InterPro"/>
</dbReference>
<dbReference type="InterPro" id="IPR041690">
    <property type="entry name" value="Cadherin_5"/>
</dbReference>
<dbReference type="Gene3D" id="2.60.40.3440">
    <property type="match status" value="1"/>
</dbReference>
<dbReference type="AlphaFoldDB" id="M2ALN3"/>
<evidence type="ECO:0000313" key="4">
    <source>
        <dbReference type="Proteomes" id="UP000011529"/>
    </source>
</evidence>
<dbReference type="Pfam" id="PF00028">
    <property type="entry name" value="Cadherin"/>
    <property type="match status" value="1"/>
</dbReference>
<evidence type="ECO:0000256" key="1">
    <source>
        <dbReference type="SAM" id="MobiDB-lite"/>
    </source>
</evidence>
<organism evidence="3 4">
    <name type="scientific">Rhodopirellula europaea 6C</name>
    <dbReference type="NCBI Taxonomy" id="1263867"/>
    <lineage>
        <taxon>Bacteria</taxon>
        <taxon>Pseudomonadati</taxon>
        <taxon>Planctomycetota</taxon>
        <taxon>Planctomycetia</taxon>
        <taxon>Pirellulales</taxon>
        <taxon>Pirellulaceae</taxon>
        <taxon>Rhodopirellula</taxon>
    </lineage>
</organism>
<feature type="domain" description="Cadherin" evidence="2">
    <location>
        <begin position="334"/>
        <end position="444"/>
    </location>
</feature>
<feature type="domain" description="Cadherin" evidence="2">
    <location>
        <begin position="107"/>
        <end position="221"/>
    </location>
</feature>
<dbReference type="CDD" id="cd11304">
    <property type="entry name" value="Cadherin_repeat"/>
    <property type="match status" value="1"/>
</dbReference>
<dbReference type="GO" id="GO:0007156">
    <property type="term" value="P:homophilic cell adhesion via plasma membrane adhesion molecules"/>
    <property type="evidence" value="ECO:0007669"/>
    <property type="project" value="InterPro"/>
</dbReference>
<dbReference type="GO" id="GO:0005509">
    <property type="term" value="F:calcium ion binding"/>
    <property type="evidence" value="ECO:0007669"/>
    <property type="project" value="InterPro"/>
</dbReference>
<dbReference type="NCBIfam" id="TIGR01965">
    <property type="entry name" value="VCBS_repeat"/>
    <property type="match status" value="1"/>
</dbReference>
<keyword evidence="4" id="KW-1185">Reference proteome</keyword>
<dbReference type="InterPro" id="IPR010221">
    <property type="entry name" value="VCBS_dom"/>
</dbReference>
<protein>
    <submittedName>
        <fullName evidence="3">Outer membrane adhesin like protein</fullName>
    </submittedName>
</protein>
<sequence>MASLVAGAGTLVTGGDGDDIFIIEPSVGTEFTVEGDLNVGTDLGDFDTLSVDVDAAEATITSASLTPESGVYEFAGAFQNITYGDIESLDGLPPTEIEDADAASNGSAPDFNGEVTEGSAVNDDYVGLQAESEARDGSDITYSLDDNAGGRFKIVNDDTAGVPNADDGKIQVADASLIDFETSGGLYDITIRATDESGLFTTKTFTIKVNNAAPTAVNDAFTTFENSLISGANVLLANPSTTPDLDSDPNGGPLTVTSVGGVAANVGLAVAGSSGGTFRIFANGNIAFDPGMDFDDLAQGASEDTTVTYTISDGNLTSTAAVTVTVLGLNDAPTLIPASFNVAENAAGNTIVGNIGTSVADGLAETIDPDSTVFTYNIVGGDGFGTPAFAIDSDGEITVSNPSVLDADVQNNYTLIVSVTDDQSATAYGLVFISVNPTNDAPIVNDDFITTGEDTAVSFSVLGNDSDPEFDSLTLASVTINGGTPITDFSTAITVTDGTTTFGSLMADTNGSMVFTPATNYHGPVSFDYTTTDGTTPVTGSVNINVLSVNDAPVATDDIIAAVDEDNDALGNVLTNDTDLETATTNLTASVLNGPANGTVQLASNGTFTYTPNEDWSGIDSFTYQVTDADGGTDIGVV</sequence>
<dbReference type="Gene3D" id="2.60.40.60">
    <property type="entry name" value="Cadherins"/>
    <property type="match status" value="2"/>
</dbReference>
<reference evidence="3" key="1">
    <citation type="submission" date="2012-11" db="EMBL/GenBank/DDBJ databases">
        <title>Permanent draft genomes of Rhodopirellula europaea strain SH398 and 6C.</title>
        <authorList>
            <person name="Richter M."/>
            <person name="Richter-Heitmann T."/>
            <person name="Frank C."/>
            <person name="Harder J."/>
            <person name="Glockner F.O."/>
        </authorList>
    </citation>
    <scope>NUCLEOTIDE SEQUENCE</scope>
    <source>
        <strain evidence="3">6C</strain>
    </source>
</reference>
<dbReference type="PROSITE" id="PS50268">
    <property type="entry name" value="CADHERIN_2"/>
    <property type="match status" value="3"/>
</dbReference>
<dbReference type="InterPro" id="IPR015919">
    <property type="entry name" value="Cadherin-like_sf"/>
</dbReference>
<dbReference type="InterPro" id="IPR002126">
    <property type="entry name" value="Cadherin-like_dom"/>
</dbReference>
<dbReference type="SUPFAM" id="SSF49313">
    <property type="entry name" value="Cadherin-like"/>
    <property type="match status" value="1"/>
</dbReference>
<feature type="non-terminal residue" evidence="3">
    <location>
        <position position="638"/>
    </location>
</feature>
<dbReference type="NCBIfam" id="NF012211">
    <property type="entry name" value="tand_rpt_95"/>
    <property type="match status" value="2"/>
</dbReference>
<reference evidence="3" key="2">
    <citation type="journal article" date="2013" name="Mar. Genomics">
        <title>Expression of sulfatases in Rhodopirellula baltica and the diversity of sulfatases in the genus Rhodopirellula.</title>
        <authorList>
            <person name="Wegner C.E."/>
            <person name="Richter-Heitmann T."/>
            <person name="Klindworth A."/>
            <person name="Klockow C."/>
            <person name="Richter M."/>
            <person name="Achstetter T."/>
            <person name="Glockner F.O."/>
            <person name="Harder J."/>
        </authorList>
    </citation>
    <scope>NUCLEOTIDE SEQUENCE [LARGE SCALE GENOMIC DNA]</scope>
    <source>
        <strain evidence="3">6C</strain>
    </source>
</reference>
<feature type="domain" description="Cadherin" evidence="2">
    <location>
        <begin position="244"/>
        <end position="335"/>
    </location>
</feature>
<dbReference type="Pfam" id="PF17963">
    <property type="entry name" value="Big_9"/>
    <property type="match status" value="2"/>
</dbReference>
<proteinExistence type="predicted"/>
<dbReference type="EMBL" id="ANMO01000255">
    <property type="protein sequence ID" value="EMB13607.1"/>
    <property type="molecule type" value="Genomic_DNA"/>
</dbReference>
<accession>M2ALN3</accession>
<dbReference type="SMART" id="SM00112">
    <property type="entry name" value="CA"/>
    <property type="match status" value="3"/>
</dbReference>
<feature type="region of interest" description="Disordered" evidence="1">
    <location>
        <begin position="90"/>
        <end position="120"/>
    </location>
</feature>
<gene>
    <name evidence="3" type="ORF">RE6C_05662</name>
</gene>
<dbReference type="Pfam" id="PF17892">
    <property type="entry name" value="Cadherin_5"/>
    <property type="match status" value="1"/>
</dbReference>
<dbReference type="RefSeq" id="WP_008661785.1">
    <property type="nucleotide sequence ID" value="NZ_ANMO01000255.1"/>
</dbReference>